<accession>A0ABT6YTQ1</accession>
<reference evidence="2 3" key="1">
    <citation type="submission" date="2023-05" db="EMBL/GenBank/DDBJ databases">
        <title>Novel species of genus Flectobacillus isolated from stream in China.</title>
        <authorList>
            <person name="Lu H."/>
        </authorList>
    </citation>
    <scope>NUCLEOTIDE SEQUENCE [LARGE SCALE GENOMIC DNA]</scope>
    <source>
        <strain evidence="2 3">DC10W</strain>
    </source>
</reference>
<name>A0ABT6YTQ1_9BACT</name>
<dbReference type="PANTHER" id="PTHR47472:SF1">
    <property type="entry name" value="DUF1446-DOMAIN-CONTAINING PROTEIN"/>
    <property type="match status" value="1"/>
</dbReference>
<dbReference type="RefSeq" id="WP_283371692.1">
    <property type="nucleotide sequence ID" value="NZ_JASHID010000022.1"/>
</dbReference>
<gene>
    <name evidence="2" type="ORF">QM480_21730</name>
</gene>
<evidence type="ECO:0000313" key="3">
    <source>
        <dbReference type="Proteomes" id="UP001236569"/>
    </source>
</evidence>
<dbReference type="Proteomes" id="UP001236569">
    <property type="component" value="Unassembled WGS sequence"/>
</dbReference>
<evidence type="ECO:0000313" key="2">
    <source>
        <dbReference type="EMBL" id="MDI9866975.1"/>
    </source>
</evidence>
<dbReference type="InterPro" id="IPR010839">
    <property type="entry name" value="AtuA_N"/>
</dbReference>
<dbReference type="EMBL" id="JASHID010000022">
    <property type="protein sequence ID" value="MDI9866975.1"/>
    <property type="molecule type" value="Genomic_DNA"/>
</dbReference>
<evidence type="ECO:0000259" key="1">
    <source>
        <dbReference type="Pfam" id="PF07287"/>
    </source>
</evidence>
<dbReference type="Pfam" id="PF07287">
    <property type="entry name" value="AtuA"/>
    <property type="match status" value="1"/>
</dbReference>
<feature type="domain" description="Acyclic terpene utilisation N-terminal" evidence="1">
    <location>
        <begin position="6"/>
        <end position="444"/>
    </location>
</feature>
<sequence length="448" mass="48872">MKKEKIRIGCGAGFSGDRIEPALVLAEKGELDYLVLECLAERTIALAQKRKLQDSSKGYDPLLEKRIKSLLPLLVKNQIKLITNMGAANPLAAAQKVIEIAKELNLPIKVVAVTGDDATQWLKNNSTHFTILENGQALNDYEVISINAYMGVDGILEALELDAQIIITGRVSDPSLFLAPMIHEFDWQMEDFDLLGKGTVIGHLLECAGHITGGYFAEPIMKPIEGLENLGHPFADIYADGSAIISKVKGTGGKITLQTAKEQLLYEVINPHEYYTPDVIADFTTVKLEEIGENQIWVTGGTGKTKPSTYKASVGYKAFYLGEGEISYAGFNAVGRAKLAGEILSQRLKPQFEAFRIDYIGLNSIFREEFSAKMKVEESYLPEVRLRVSGKATTAHEASLIGEEVEALYTNGPAAGGGVRKNVNEVIGIVSILIDRNLLKANVDILSA</sequence>
<organism evidence="2 3">
    <name type="scientific">Flectobacillus longus</name>
    <dbReference type="NCBI Taxonomy" id="2984207"/>
    <lineage>
        <taxon>Bacteria</taxon>
        <taxon>Pseudomonadati</taxon>
        <taxon>Bacteroidota</taxon>
        <taxon>Cytophagia</taxon>
        <taxon>Cytophagales</taxon>
        <taxon>Flectobacillaceae</taxon>
        <taxon>Flectobacillus</taxon>
    </lineage>
</organism>
<keyword evidence="3" id="KW-1185">Reference proteome</keyword>
<protein>
    <submittedName>
        <fullName evidence="2">DUF1446 domain-containing protein</fullName>
    </submittedName>
</protein>
<proteinExistence type="predicted"/>
<dbReference type="PANTHER" id="PTHR47472">
    <property type="entry name" value="PROPIONYL-COA CARBOXYLASE"/>
    <property type="match status" value="1"/>
</dbReference>
<comment type="caution">
    <text evidence="2">The sequence shown here is derived from an EMBL/GenBank/DDBJ whole genome shotgun (WGS) entry which is preliminary data.</text>
</comment>